<keyword evidence="4" id="KW-1185">Reference proteome</keyword>
<dbReference type="AlphaFoldDB" id="A0A9N8DNL9"/>
<comment type="caution">
    <text evidence="3">The sequence shown here is derived from an EMBL/GenBank/DDBJ whole genome shotgun (WGS) entry which is preliminary data.</text>
</comment>
<dbReference type="OrthoDB" id="530233at2759"/>
<sequence>MWLPSRTAASVGPTRQRRQQVAVGLIVGFLLAAIGLNSASRYLPEFIPSLGFSRSLELRGENAIISNATAGVLDWITLGGFGTVNEKPTDDGGSHGDDLPPSESHAIIPPTMIVYTREQLRYMYTEFVEREVHFNNWNLGCNDLQFVAPYLKAIMDRLSWNSIVGKDRLSQGQRRQIIVDVGANSGDDAQSILGTFQPVRGMCWRWGTPLLLLSIEPSPKVFCEMTEAIRKQPPPHKDLQRVHLLNVALSKQTGNLVFQDPGNEGGRIVDSNFTEFGLMTRQEWSNVTKCRLSADSYKNQSVDYKRQSVVPTYTLDLLMDSLEALGKLGPVNTNETTKGKGIFALKIDTEGHDYNVLLGSKNLLEQKRIEFVIFEVSRNDFLWGSVKYMTSVGYECYLLGPQWLIPLHLEHHWYKHMNNFTIYWWGNALCGISGSKTMAMLWRSYHSDDLKLASSYEVLYDT</sequence>
<keyword evidence="1" id="KW-0812">Transmembrane</keyword>
<evidence type="ECO:0000259" key="2">
    <source>
        <dbReference type="Pfam" id="PF05050"/>
    </source>
</evidence>
<feature type="transmembrane region" description="Helical" evidence="1">
    <location>
        <begin position="21"/>
        <end position="39"/>
    </location>
</feature>
<dbReference type="SUPFAM" id="SSF53335">
    <property type="entry name" value="S-adenosyl-L-methionine-dependent methyltransferases"/>
    <property type="match status" value="1"/>
</dbReference>
<accession>A0A9N8DNL9</accession>
<evidence type="ECO:0000256" key="1">
    <source>
        <dbReference type="SAM" id="Phobius"/>
    </source>
</evidence>
<name>A0A9N8DNL9_9STRA</name>
<dbReference type="InterPro" id="IPR029063">
    <property type="entry name" value="SAM-dependent_MTases_sf"/>
</dbReference>
<reference evidence="3" key="1">
    <citation type="submission" date="2020-06" db="EMBL/GenBank/DDBJ databases">
        <authorList>
            <consortium name="Plant Systems Biology data submission"/>
        </authorList>
    </citation>
    <scope>NUCLEOTIDE SEQUENCE</scope>
    <source>
        <strain evidence="3">D6</strain>
    </source>
</reference>
<protein>
    <recommendedName>
        <fullName evidence="2">Methyltransferase FkbM domain-containing protein</fullName>
    </recommendedName>
</protein>
<dbReference type="PANTHER" id="PTHR34203:SF15">
    <property type="entry name" value="SLL1173 PROTEIN"/>
    <property type="match status" value="1"/>
</dbReference>
<organism evidence="3 4">
    <name type="scientific">Seminavis robusta</name>
    <dbReference type="NCBI Taxonomy" id="568900"/>
    <lineage>
        <taxon>Eukaryota</taxon>
        <taxon>Sar</taxon>
        <taxon>Stramenopiles</taxon>
        <taxon>Ochrophyta</taxon>
        <taxon>Bacillariophyta</taxon>
        <taxon>Bacillariophyceae</taxon>
        <taxon>Bacillariophycidae</taxon>
        <taxon>Naviculales</taxon>
        <taxon>Naviculaceae</taxon>
        <taxon>Seminavis</taxon>
    </lineage>
</organism>
<dbReference type="Pfam" id="PF05050">
    <property type="entry name" value="Methyltransf_21"/>
    <property type="match status" value="1"/>
</dbReference>
<gene>
    <name evidence="3" type="ORF">SEMRO_179_G078500.1</name>
</gene>
<feature type="domain" description="Methyltransferase FkbM" evidence="2">
    <location>
        <begin position="180"/>
        <end position="382"/>
    </location>
</feature>
<evidence type="ECO:0000313" key="4">
    <source>
        <dbReference type="Proteomes" id="UP001153069"/>
    </source>
</evidence>
<dbReference type="InterPro" id="IPR052514">
    <property type="entry name" value="SAM-dependent_MTase"/>
</dbReference>
<dbReference type="EMBL" id="CAICTM010000178">
    <property type="protein sequence ID" value="CAB9503896.1"/>
    <property type="molecule type" value="Genomic_DNA"/>
</dbReference>
<evidence type="ECO:0000313" key="3">
    <source>
        <dbReference type="EMBL" id="CAB9503896.1"/>
    </source>
</evidence>
<keyword evidence="1" id="KW-0472">Membrane</keyword>
<proteinExistence type="predicted"/>
<keyword evidence="1" id="KW-1133">Transmembrane helix</keyword>
<dbReference type="PANTHER" id="PTHR34203">
    <property type="entry name" value="METHYLTRANSFERASE, FKBM FAMILY PROTEIN"/>
    <property type="match status" value="1"/>
</dbReference>
<dbReference type="Gene3D" id="3.40.50.150">
    <property type="entry name" value="Vaccinia Virus protein VP39"/>
    <property type="match status" value="1"/>
</dbReference>
<dbReference type="Proteomes" id="UP001153069">
    <property type="component" value="Unassembled WGS sequence"/>
</dbReference>
<dbReference type="InterPro" id="IPR006342">
    <property type="entry name" value="FkbM_mtfrase"/>
</dbReference>